<evidence type="ECO:0000259" key="2">
    <source>
        <dbReference type="Pfam" id="PF00248"/>
    </source>
</evidence>
<protein>
    <submittedName>
        <fullName evidence="3">Aldo/keto reductase</fullName>
    </submittedName>
</protein>
<dbReference type="SUPFAM" id="SSF51430">
    <property type="entry name" value="NAD(P)-linked oxidoreductase"/>
    <property type="match status" value="1"/>
</dbReference>
<dbReference type="InterPro" id="IPR023210">
    <property type="entry name" value="NADP_OxRdtase_dom"/>
</dbReference>
<dbReference type="CDD" id="cd19094">
    <property type="entry name" value="AKR_Tas-like"/>
    <property type="match status" value="1"/>
</dbReference>
<name>A0A176WZQ8_AGRTU</name>
<dbReference type="Gene3D" id="3.20.20.100">
    <property type="entry name" value="NADP-dependent oxidoreductase domain"/>
    <property type="match status" value="1"/>
</dbReference>
<dbReference type="Pfam" id="PF00248">
    <property type="entry name" value="Aldo_ket_red"/>
    <property type="match status" value="1"/>
</dbReference>
<evidence type="ECO:0000256" key="1">
    <source>
        <dbReference type="ARBA" id="ARBA00023002"/>
    </source>
</evidence>
<dbReference type="RefSeq" id="WP_063951071.1">
    <property type="nucleotide sequence ID" value="NZ_LXPS01000038.1"/>
</dbReference>
<sequence>MKQRLLGRTGISVSEICLGTMTWGTQNTEAEAHAQMDYAIENGVNFFDTAELYPTTPVSAETQGRTEEYIGTWFEKSGKRDQVVLATKVAGSGRDYIRGGRDIDAAAIREAVDTSLQRLKTDYIDLYQIHWPNRGTYHFRGAWSFDASGQDTKRTIAEVTEKLETLGELVKAGKIRAIGLSNESAWGTQKYIDIADARGLPRVATIQNEYNLLYRSFDLDMAEVAHHENVGLLAYSPLAAGLLTGKYQNGARPAGSRGTINQDLGGRLQPHQEAPVKAYLELAAQHGIDPAKLAIAFCLTRPFMASVIIGATTMEQLKIDIAAADVTLSDEVLKAIAAIHRQYPMPI</sequence>
<gene>
    <name evidence="3" type="ORF">A7J57_18410</name>
</gene>
<dbReference type="PANTHER" id="PTHR43364">
    <property type="entry name" value="NADH-SPECIFIC METHYLGLYOXAL REDUCTASE-RELATED"/>
    <property type="match status" value="1"/>
</dbReference>
<dbReference type="InterPro" id="IPR050523">
    <property type="entry name" value="AKR_Detox_Biosynth"/>
</dbReference>
<evidence type="ECO:0000313" key="3">
    <source>
        <dbReference type="EMBL" id="OAE38442.1"/>
    </source>
</evidence>
<dbReference type="EMBL" id="LXPS01000038">
    <property type="protein sequence ID" value="OAE38442.1"/>
    <property type="molecule type" value="Genomic_DNA"/>
</dbReference>
<dbReference type="AlphaFoldDB" id="A0A176WZQ8"/>
<organism evidence="3 4">
    <name type="scientific">Agrobacterium tumefaciens</name>
    <dbReference type="NCBI Taxonomy" id="358"/>
    <lineage>
        <taxon>Bacteria</taxon>
        <taxon>Pseudomonadati</taxon>
        <taxon>Pseudomonadota</taxon>
        <taxon>Alphaproteobacteria</taxon>
        <taxon>Hyphomicrobiales</taxon>
        <taxon>Rhizobiaceae</taxon>
        <taxon>Rhizobium/Agrobacterium group</taxon>
        <taxon>Agrobacterium</taxon>
        <taxon>Agrobacterium tumefaciens complex</taxon>
    </lineage>
</organism>
<reference evidence="3 4" key="1">
    <citation type="submission" date="2016-05" db="EMBL/GenBank/DDBJ databases">
        <authorList>
            <person name="Lavstsen T."/>
            <person name="Jespersen J.S."/>
        </authorList>
    </citation>
    <scope>NUCLEOTIDE SEQUENCE [LARGE SCALE GENOMIC DNA]</scope>
    <source>
        <strain evidence="3 4">KCJ1736</strain>
    </source>
</reference>
<proteinExistence type="predicted"/>
<dbReference type="InterPro" id="IPR036812">
    <property type="entry name" value="NAD(P)_OxRdtase_dom_sf"/>
</dbReference>
<feature type="domain" description="NADP-dependent oxidoreductase" evidence="2">
    <location>
        <begin position="15"/>
        <end position="339"/>
    </location>
</feature>
<evidence type="ECO:0000313" key="4">
    <source>
        <dbReference type="Proteomes" id="UP000077098"/>
    </source>
</evidence>
<dbReference type="Proteomes" id="UP000077098">
    <property type="component" value="Unassembled WGS sequence"/>
</dbReference>
<comment type="caution">
    <text evidence="3">The sequence shown here is derived from an EMBL/GenBank/DDBJ whole genome shotgun (WGS) entry which is preliminary data.</text>
</comment>
<accession>A0A176WZQ8</accession>
<dbReference type="GO" id="GO:0016491">
    <property type="term" value="F:oxidoreductase activity"/>
    <property type="evidence" value="ECO:0007669"/>
    <property type="project" value="UniProtKB-KW"/>
</dbReference>
<dbReference type="PANTHER" id="PTHR43364:SF4">
    <property type="entry name" value="NAD(P)-LINKED OXIDOREDUCTASE SUPERFAMILY PROTEIN"/>
    <property type="match status" value="1"/>
</dbReference>
<keyword evidence="1" id="KW-0560">Oxidoreductase</keyword>